<dbReference type="PRINTS" id="PR00237">
    <property type="entry name" value="GPCRRHODOPSN"/>
</dbReference>
<evidence type="ECO:0000259" key="13">
    <source>
        <dbReference type="PROSITE" id="PS50262"/>
    </source>
</evidence>
<evidence type="ECO:0000256" key="5">
    <source>
        <dbReference type="ARBA" id="ARBA00022725"/>
    </source>
</evidence>
<feature type="transmembrane region" description="Helical" evidence="12">
    <location>
        <begin position="53"/>
        <end position="78"/>
    </location>
</feature>
<evidence type="ECO:0000256" key="4">
    <source>
        <dbReference type="ARBA" id="ARBA00022692"/>
    </source>
</evidence>
<dbReference type="InterPro" id="IPR000725">
    <property type="entry name" value="Olfact_rcpt"/>
</dbReference>
<dbReference type="Proteomes" id="UP000515159">
    <property type="component" value="Chromosome 1"/>
</dbReference>
<keyword evidence="7 11" id="KW-0297">G-protein coupled receptor</keyword>
<keyword evidence="5 12" id="KW-0552">Olfaction</keyword>
<dbReference type="AlphaFoldDB" id="A0A6P8SH10"/>
<dbReference type="CDD" id="cd13954">
    <property type="entry name" value="7tmA_OR"/>
    <property type="match status" value="1"/>
</dbReference>
<accession>A0A6P8SH10</accession>
<dbReference type="PROSITE" id="PS50262">
    <property type="entry name" value="G_PROTEIN_RECEP_F1_2"/>
    <property type="match status" value="1"/>
</dbReference>
<dbReference type="InParanoid" id="A0A6P8SH10"/>
<sequence>METNETKKRKRSWLSNKLAEKIGVVRYIPVENNSSVSEFILAGLSNTPELQTLLFHIFTLIYSTALLGNLGLLTMVIFDPHLHTPMYFFLANLSALDTVIVSITVPKMLDSFMSDRKSLPFPCCIAQMYCFQLIIVVECFLIAVMGFDRYVAICKPLSYTLIMNRNFCVQLLVVCWLVGLLNSSIQLTLASTLNFCGPNTIDHFFCDIPVLMKLSCSDTSVQQFVLFTVGVVLGFTPGLVVIASYYNIGPAIFKISTTTGRRRAFSTCASHLTVVILFYGGGSYAYIIRPNLSLSLDDDKVITVLYTILSPMLNPFIYSLRNMEVKKALRRVSRICFSKAL</sequence>
<evidence type="ECO:0000313" key="14">
    <source>
        <dbReference type="Proteomes" id="UP000515159"/>
    </source>
</evidence>
<dbReference type="GO" id="GO:0005886">
    <property type="term" value="C:plasma membrane"/>
    <property type="evidence" value="ECO:0007669"/>
    <property type="project" value="UniProtKB-SubCell"/>
</dbReference>
<keyword evidence="14" id="KW-1185">Reference proteome</keyword>
<dbReference type="InterPro" id="IPR017452">
    <property type="entry name" value="GPCR_Rhodpsn_7TM"/>
</dbReference>
<dbReference type="Gene3D" id="1.20.1070.10">
    <property type="entry name" value="Rhodopsin 7-helix transmembrane proteins"/>
    <property type="match status" value="1"/>
</dbReference>
<evidence type="ECO:0000313" key="15">
    <source>
        <dbReference type="RefSeq" id="XP_033817854.1"/>
    </source>
</evidence>
<evidence type="ECO:0000256" key="6">
    <source>
        <dbReference type="ARBA" id="ARBA00022989"/>
    </source>
</evidence>
<dbReference type="FunFam" id="1.20.1070.10:FF:000001">
    <property type="entry name" value="Olfactory receptor"/>
    <property type="match status" value="1"/>
</dbReference>
<dbReference type="InterPro" id="IPR000276">
    <property type="entry name" value="GPCR_Rhodpsn"/>
</dbReference>
<keyword evidence="3 12" id="KW-0716">Sensory transduction</keyword>
<proteinExistence type="inferred from homology"/>
<organism evidence="14 15">
    <name type="scientific">Geotrypetes seraphini</name>
    <name type="common">Gaboon caecilian</name>
    <name type="synonym">Caecilia seraphini</name>
    <dbReference type="NCBI Taxonomy" id="260995"/>
    <lineage>
        <taxon>Eukaryota</taxon>
        <taxon>Metazoa</taxon>
        <taxon>Chordata</taxon>
        <taxon>Craniata</taxon>
        <taxon>Vertebrata</taxon>
        <taxon>Euteleostomi</taxon>
        <taxon>Amphibia</taxon>
        <taxon>Gymnophiona</taxon>
        <taxon>Geotrypetes</taxon>
    </lineage>
</organism>
<evidence type="ECO:0000256" key="7">
    <source>
        <dbReference type="ARBA" id="ARBA00023040"/>
    </source>
</evidence>
<evidence type="ECO:0000256" key="8">
    <source>
        <dbReference type="ARBA" id="ARBA00023136"/>
    </source>
</evidence>
<keyword evidence="6 12" id="KW-1133">Transmembrane helix</keyword>
<name>A0A6P8SH10_GEOSA</name>
<feature type="transmembrane region" description="Helical" evidence="12">
    <location>
        <begin position="301"/>
        <end position="320"/>
    </location>
</feature>
<evidence type="ECO:0000256" key="2">
    <source>
        <dbReference type="ARBA" id="ARBA00022475"/>
    </source>
</evidence>
<dbReference type="GO" id="GO:0004930">
    <property type="term" value="F:G protein-coupled receptor activity"/>
    <property type="evidence" value="ECO:0007669"/>
    <property type="project" value="UniProtKB-KW"/>
</dbReference>
<dbReference type="KEGG" id="gsh:117368367"/>
<dbReference type="PROSITE" id="PS00237">
    <property type="entry name" value="G_PROTEIN_RECEP_F1_1"/>
    <property type="match status" value="1"/>
</dbReference>
<comment type="subcellular location">
    <subcellularLocation>
        <location evidence="1 12">Cell membrane</location>
        <topology evidence="1 12">Multi-pass membrane protein</topology>
    </subcellularLocation>
</comment>
<reference evidence="15" key="1">
    <citation type="submission" date="2025-08" db="UniProtKB">
        <authorList>
            <consortium name="RefSeq"/>
        </authorList>
    </citation>
    <scope>IDENTIFICATION</scope>
</reference>
<keyword evidence="10 11" id="KW-0807">Transducer</keyword>
<dbReference type="SUPFAM" id="SSF81321">
    <property type="entry name" value="Family A G protein-coupled receptor-like"/>
    <property type="match status" value="1"/>
</dbReference>
<keyword evidence="8 12" id="KW-0472">Membrane</keyword>
<keyword evidence="2 12" id="KW-1003">Cell membrane</keyword>
<keyword evidence="9 11" id="KW-0675">Receptor</keyword>
<gene>
    <name evidence="15" type="primary">LOC117368367</name>
</gene>
<feature type="transmembrane region" description="Helical" evidence="12">
    <location>
        <begin position="125"/>
        <end position="147"/>
    </location>
</feature>
<protein>
    <recommendedName>
        <fullName evidence="12">Olfactory receptor</fullName>
    </recommendedName>
</protein>
<evidence type="ECO:0000256" key="9">
    <source>
        <dbReference type="ARBA" id="ARBA00023170"/>
    </source>
</evidence>
<feature type="transmembrane region" description="Helical" evidence="12">
    <location>
        <begin position="224"/>
        <end position="248"/>
    </location>
</feature>
<dbReference type="PANTHER" id="PTHR26452">
    <property type="entry name" value="OLFACTORY RECEPTOR"/>
    <property type="match status" value="1"/>
</dbReference>
<evidence type="ECO:0000256" key="10">
    <source>
        <dbReference type="ARBA" id="ARBA00023224"/>
    </source>
</evidence>
<dbReference type="InterPro" id="IPR050516">
    <property type="entry name" value="Olfactory_GPCR"/>
</dbReference>
<keyword evidence="4 11" id="KW-0812">Transmembrane</keyword>
<dbReference type="GeneID" id="117368367"/>
<evidence type="ECO:0000256" key="11">
    <source>
        <dbReference type="RuleBase" id="RU000688"/>
    </source>
</evidence>
<dbReference type="Pfam" id="PF13853">
    <property type="entry name" value="7tm_4"/>
    <property type="match status" value="1"/>
</dbReference>
<feature type="transmembrane region" description="Helical" evidence="12">
    <location>
        <begin position="167"/>
        <end position="185"/>
    </location>
</feature>
<comment type="similarity">
    <text evidence="11">Belongs to the G-protein coupled receptor 1 family.</text>
</comment>
<dbReference type="PRINTS" id="PR00245">
    <property type="entry name" value="OLFACTORYR"/>
</dbReference>
<dbReference type="OrthoDB" id="9896023at2759"/>
<feature type="domain" description="G-protein coupled receptors family 1 profile" evidence="13">
    <location>
        <begin position="68"/>
        <end position="318"/>
    </location>
</feature>
<evidence type="ECO:0000256" key="3">
    <source>
        <dbReference type="ARBA" id="ARBA00022606"/>
    </source>
</evidence>
<feature type="transmembrane region" description="Helical" evidence="12">
    <location>
        <begin position="269"/>
        <end position="289"/>
    </location>
</feature>
<dbReference type="RefSeq" id="XP_033817854.1">
    <property type="nucleotide sequence ID" value="XM_033961963.1"/>
</dbReference>
<dbReference type="GO" id="GO:0004984">
    <property type="term" value="F:olfactory receptor activity"/>
    <property type="evidence" value="ECO:0007669"/>
    <property type="project" value="InterPro"/>
</dbReference>
<evidence type="ECO:0000256" key="1">
    <source>
        <dbReference type="ARBA" id="ARBA00004651"/>
    </source>
</evidence>
<evidence type="ECO:0000256" key="12">
    <source>
        <dbReference type="RuleBase" id="RU363047"/>
    </source>
</evidence>